<feature type="transmembrane region" description="Helical" evidence="2">
    <location>
        <begin position="69"/>
        <end position="88"/>
    </location>
</feature>
<feature type="region of interest" description="Disordered" evidence="1">
    <location>
        <begin position="320"/>
        <end position="339"/>
    </location>
</feature>
<dbReference type="RefSeq" id="WP_344468527.1">
    <property type="nucleotide sequence ID" value="NZ_BAAANT010000042.1"/>
</dbReference>
<evidence type="ECO:0000313" key="3">
    <source>
        <dbReference type="EMBL" id="GAA2154506.1"/>
    </source>
</evidence>
<accession>A0ABP5M0L4</accession>
<protein>
    <submittedName>
        <fullName evidence="3">Uncharacterized protein</fullName>
    </submittedName>
</protein>
<gene>
    <name evidence="3" type="ORF">GCM10009760_53440</name>
</gene>
<comment type="caution">
    <text evidence="3">The sequence shown here is derived from an EMBL/GenBank/DDBJ whole genome shotgun (WGS) entry which is preliminary data.</text>
</comment>
<evidence type="ECO:0000256" key="1">
    <source>
        <dbReference type="SAM" id="MobiDB-lite"/>
    </source>
</evidence>
<keyword evidence="2" id="KW-0472">Membrane</keyword>
<name>A0ABP5M0L4_9ACTN</name>
<organism evidence="3 4">
    <name type="scientific">Kitasatospora kazusensis</name>
    <dbReference type="NCBI Taxonomy" id="407974"/>
    <lineage>
        <taxon>Bacteria</taxon>
        <taxon>Bacillati</taxon>
        <taxon>Actinomycetota</taxon>
        <taxon>Actinomycetes</taxon>
        <taxon>Kitasatosporales</taxon>
        <taxon>Streptomycetaceae</taxon>
        <taxon>Kitasatospora</taxon>
    </lineage>
</organism>
<keyword evidence="2" id="KW-1133">Transmembrane helix</keyword>
<reference evidence="4" key="1">
    <citation type="journal article" date="2019" name="Int. J. Syst. Evol. Microbiol.">
        <title>The Global Catalogue of Microorganisms (GCM) 10K type strain sequencing project: providing services to taxonomists for standard genome sequencing and annotation.</title>
        <authorList>
            <consortium name="The Broad Institute Genomics Platform"/>
            <consortium name="The Broad Institute Genome Sequencing Center for Infectious Disease"/>
            <person name="Wu L."/>
            <person name="Ma J."/>
        </authorList>
    </citation>
    <scope>NUCLEOTIDE SEQUENCE [LARGE SCALE GENOMIC DNA]</scope>
    <source>
        <strain evidence="4">JCM 14560</strain>
    </source>
</reference>
<evidence type="ECO:0000313" key="4">
    <source>
        <dbReference type="Proteomes" id="UP001422759"/>
    </source>
</evidence>
<evidence type="ECO:0000256" key="2">
    <source>
        <dbReference type="SAM" id="Phobius"/>
    </source>
</evidence>
<proteinExistence type="predicted"/>
<dbReference type="EMBL" id="BAAANT010000042">
    <property type="protein sequence ID" value="GAA2154506.1"/>
    <property type="molecule type" value="Genomic_DNA"/>
</dbReference>
<dbReference type="Proteomes" id="UP001422759">
    <property type="component" value="Unassembled WGS sequence"/>
</dbReference>
<keyword evidence="4" id="KW-1185">Reference proteome</keyword>
<keyword evidence="2" id="KW-0812">Transmembrane</keyword>
<sequence>MGDPREPPEGTPDGAGNDDEYAAVVFDESFVRAARIQELSARERLGGQYPRAVRPRIFLGPLGSLPRQAVALLLLIAMAFAAAVYFGVSAPPRLGAQPSGNQLTVSLVALTPSSPVTAVTDPKNPFAAVPGGYADGVAGLAVPASSATAHFTRTEVAKALDTAQQFLVASSLTPAELVQGETGGVRTLITPGEQAQYDQSINEPRDDQHHAATGWLVRFDPGQVALAAGGVKVTGSMQVAEADSGTLEVTTDHTFVYALRPAGTDDSAPVTLFSVRRELRFEFDRTDIAAGRLRLVDSVEQAGPTACGSRQADHLEPALAALGGPPAAPAPPAVNPGDHSHPAWQLCGVLAPITG</sequence>